<evidence type="ECO:0000313" key="2">
    <source>
        <dbReference type="EMBL" id="RAI73224.1"/>
    </source>
</evidence>
<keyword evidence="3" id="KW-1185">Reference proteome</keyword>
<protein>
    <submittedName>
        <fullName evidence="2">Uncharacterized protein</fullName>
    </submittedName>
</protein>
<accession>A0A327NH08</accession>
<dbReference type="AlphaFoldDB" id="A0A327NH08"/>
<proteinExistence type="predicted"/>
<dbReference type="OrthoDB" id="953811at2"/>
<name>A0A327NH08_9BACT</name>
<gene>
    <name evidence="2" type="ORF">HMF3257_00175</name>
</gene>
<dbReference type="RefSeq" id="WP_111340106.1">
    <property type="nucleotide sequence ID" value="NZ_QLII01000001.1"/>
</dbReference>
<evidence type="ECO:0000313" key="3">
    <source>
        <dbReference type="Proteomes" id="UP000249016"/>
    </source>
</evidence>
<reference evidence="2 3" key="1">
    <citation type="submission" date="2018-06" db="EMBL/GenBank/DDBJ databases">
        <title>Spirosoma sp. HMF3257 Genome sequencing and assembly.</title>
        <authorList>
            <person name="Kang H."/>
            <person name="Cha I."/>
            <person name="Kim H."/>
            <person name="Kang J."/>
            <person name="Joh K."/>
        </authorList>
    </citation>
    <scope>NUCLEOTIDE SEQUENCE [LARGE SCALE GENOMIC DNA]</scope>
    <source>
        <strain evidence="2 3">HMF3257</strain>
    </source>
</reference>
<feature type="compositionally biased region" description="Polar residues" evidence="1">
    <location>
        <begin position="190"/>
        <end position="211"/>
    </location>
</feature>
<dbReference type="Proteomes" id="UP000249016">
    <property type="component" value="Unassembled WGS sequence"/>
</dbReference>
<comment type="caution">
    <text evidence="2">The sequence shown here is derived from an EMBL/GenBank/DDBJ whole genome shotgun (WGS) entry which is preliminary data.</text>
</comment>
<organism evidence="2 3">
    <name type="scientific">Spirosoma telluris</name>
    <dbReference type="NCBI Taxonomy" id="2183553"/>
    <lineage>
        <taxon>Bacteria</taxon>
        <taxon>Pseudomonadati</taxon>
        <taxon>Bacteroidota</taxon>
        <taxon>Cytophagia</taxon>
        <taxon>Cytophagales</taxon>
        <taxon>Cytophagaceae</taxon>
        <taxon>Spirosoma</taxon>
    </lineage>
</organism>
<feature type="region of interest" description="Disordered" evidence="1">
    <location>
        <begin position="190"/>
        <end position="225"/>
    </location>
</feature>
<evidence type="ECO:0000256" key="1">
    <source>
        <dbReference type="SAM" id="MobiDB-lite"/>
    </source>
</evidence>
<sequence length="238" mass="26149">MRKALLAIILVLYITTGLLAQDVIYTANGNRLENAQITGLSESKLTFTAQGKTLTFLRQNILIAFRKNGNFLVISELGDDLTQAEQRLQGYLSAPSRTNDRDYIIKAVPLTVIPASIAYENQTIVNYTTKDGKSASIPKGELIGILYRDGRHLLLRDAIDVAPLLVEVKERLNANSLTVNPQSTIATVNPPVSVQTYPKPTNSLPQQSSEAALSEKDRPAPPTTRLQLRQSKKVIVLV</sequence>
<dbReference type="EMBL" id="QLII01000001">
    <property type="protein sequence ID" value="RAI73224.1"/>
    <property type="molecule type" value="Genomic_DNA"/>
</dbReference>